<evidence type="ECO:0000259" key="2">
    <source>
        <dbReference type="PROSITE" id="PS51782"/>
    </source>
</evidence>
<dbReference type="SMART" id="SM00257">
    <property type="entry name" value="LysM"/>
    <property type="match status" value="1"/>
</dbReference>
<dbReference type="PANTHER" id="PTHR38731:SF1">
    <property type="entry name" value="FECR PROTEIN DOMAIN-CONTAINING PROTEIN"/>
    <property type="match status" value="1"/>
</dbReference>
<proteinExistence type="predicted"/>
<gene>
    <name evidence="3" type="ORF">BN873_10141</name>
</gene>
<reference evidence="3" key="2">
    <citation type="submission" date="2014-03" db="EMBL/GenBank/DDBJ databases">
        <title>Candidatus Competibacter-lineage genomes retrieved from metagenomes reveal functional metabolic diversity.</title>
        <authorList>
            <person name="McIlroy S.J."/>
            <person name="Albertsen M."/>
            <person name="Andresen E.K."/>
            <person name="Saunders A.M."/>
            <person name="Kristiansen R."/>
            <person name="Stokholm-Bjerregaard M."/>
            <person name="Nielsen K.L."/>
            <person name="Nielsen P.H."/>
        </authorList>
    </citation>
    <scope>NUCLEOTIDE SEQUENCE</scope>
    <source>
        <strain evidence="3">Run_A_D11</strain>
    </source>
</reference>
<keyword evidence="1" id="KW-0732">Signal</keyword>
<dbReference type="AlphaFoldDB" id="W6M502"/>
<dbReference type="InterPro" id="IPR036779">
    <property type="entry name" value="LysM_dom_sf"/>
</dbReference>
<dbReference type="Proteomes" id="UP000035760">
    <property type="component" value="Unassembled WGS sequence"/>
</dbReference>
<feature type="signal peptide" evidence="1">
    <location>
        <begin position="1"/>
        <end position="26"/>
    </location>
</feature>
<dbReference type="PROSITE" id="PS51782">
    <property type="entry name" value="LYSM"/>
    <property type="match status" value="1"/>
</dbReference>
<evidence type="ECO:0000313" key="4">
    <source>
        <dbReference type="Proteomes" id="UP000035760"/>
    </source>
</evidence>
<dbReference type="InterPro" id="IPR006860">
    <property type="entry name" value="FecR"/>
</dbReference>
<dbReference type="EMBL" id="CBTJ020000001">
    <property type="protein sequence ID" value="CDI00885.1"/>
    <property type="molecule type" value="Genomic_DNA"/>
</dbReference>
<feature type="domain" description="LysM" evidence="2">
    <location>
        <begin position="29"/>
        <end position="76"/>
    </location>
</feature>
<dbReference type="PANTHER" id="PTHR38731">
    <property type="entry name" value="LIPL45-RELATED LIPOPROTEIN-RELATED"/>
    <property type="match status" value="1"/>
</dbReference>
<dbReference type="STRING" id="1400863.BN873_10141"/>
<organism evidence="3 4">
    <name type="scientific">Candidatus Competibacter denitrificans Run_A_D11</name>
    <dbReference type="NCBI Taxonomy" id="1400863"/>
    <lineage>
        <taxon>Bacteria</taxon>
        <taxon>Pseudomonadati</taxon>
        <taxon>Pseudomonadota</taxon>
        <taxon>Gammaproteobacteria</taxon>
        <taxon>Candidatus Competibacteraceae</taxon>
        <taxon>Candidatus Competibacter</taxon>
    </lineage>
</organism>
<keyword evidence="4" id="KW-1185">Reference proteome</keyword>
<dbReference type="SUPFAM" id="SSF54106">
    <property type="entry name" value="LysM domain"/>
    <property type="match status" value="1"/>
</dbReference>
<sequence>MRTIKAGILCRYMVLAWLAALPVAHSQEWLYTVRPGDNLWSITAEHLVRMDYWPKLQALNGVANPGQLPPGSKLRIPIAWLKRLPAMVQVISIQGQVQATLAATGQIAPIQVGQFLESGDSVQTGPDGNITLAFGDGSRTLVQADSQLTLESLRSRGRTNVMDTVLSLLQGRVENRVIPRLEAGSRYQISTPVATSAVRGTHYRFGMDSGAEIARMEVLEGGVAFQGERGSRSVSEGFGALAQAGKPLAPPVALLAAPDTKSLPPVVTRVPIQLRFAALKGAVAYRAQIASTERFETLLFDGSLTLPGVRGPDLPDGDYVLRLRAIDAQGLEGRDAYHRFRLHARPEPPLLIYPAHESALLAPSLRFEWSEPAKAVAYHFQLADDEGFATPLLDIADHPNPKLTPERTLEPRRYYWRVAVRDNTGREGPFSDPQRVRVQPVLALQPPEVAAETITFRWGAGLPGQKYEFQMARDTDFEDVIVSRQVSEPQLTVPRPDSGFHYLRMRSIDTDGFIGPYGATQRIDVPPASYWPAGWVTFLALILVL</sequence>
<dbReference type="Gene3D" id="3.10.350.10">
    <property type="entry name" value="LysM domain"/>
    <property type="match status" value="1"/>
</dbReference>
<dbReference type="InterPro" id="IPR018392">
    <property type="entry name" value="LysM"/>
</dbReference>
<feature type="chain" id="PRO_5004880286" description="LysM domain-containing protein" evidence="1">
    <location>
        <begin position="27"/>
        <end position="545"/>
    </location>
</feature>
<dbReference type="PIRSF" id="PIRSF029644">
    <property type="entry name" value="UCP029644"/>
    <property type="match status" value="1"/>
</dbReference>
<dbReference type="Gene3D" id="2.60.120.1440">
    <property type="match status" value="1"/>
</dbReference>
<dbReference type="Gene3D" id="2.60.40.10">
    <property type="entry name" value="Immunoglobulins"/>
    <property type="match status" value="2"/>
</dbReference>
<dbReference type="Pfam" id="PF01476">
    <property type="entry name" value="LysM"/>
    <property type="match status" value="1"/>
</dbReference>
<comment type="caution">
    <text evidence="3">The sequence shown here is derived from an EMBL/GenBank/DDBJ whole genome shotgun (WGS) entry which is preliminary data.</text>
</comment>
<evidence type="ECO:0000256" key="1">
    <source>
        <dbReference type="SAM" id="SignalP"/>
    </source>
</evidence>
<dbReference type="InterPro" id="IPR016930">
    <property type="entry name" value="UCP029644"/>
</dbReference>
<name>W6M502_9GAMM</name>
<reference evidence="3" key="1">
    <citation type="submission" date="2013-07" db="EMBL/GenBank/DDBJ databases">
        <authorList>
            <person name="McIlroy S."/>
        </authorList>
    </citation>
    <scope>NUCLEOTIDE SEQUENCE [LARGE SCALE GENOMIC DNA]</scope>
    <source>
        <strain evidence="3">Run_A_D11</strain>
    </source>
</reference>
<dbReference type="RefSeq" id="WP_048669948.1">
    <property type="nucleotide sequence ID" value="NZ_CBTJ020000001.1"/>
</dbReference>
<dbReference type="Pfam" id="PF04773">
    <property type="entry name" value="FecR"/>
    <property type="match status" value="1"/>
</dbReference>
<accession>W6M502</accession>
<dbReference type="InterPro" id="IPR013783">
    <property type="entry name" value="Ig-like_fold"/>
</dbReference>
<evidence type="ECO:0000313" key="3">
    <source>
        <dbReference type="EMBL" id="CDI00885.1"/>
    </source>
</evidence>
<protein>
    <recommendedName>
        <fullName evidence="2">LysM domain-containing protein</fullName>
    </recommendedName>
</protein>
<dbReference type="CDD" id="cd00118">
    <property type="entry name" value="LysM"/>
    <property type="match status" value="1"/>
</dbReference>